<keyword evidence="3" id="KW-1185">Reference proteome</keyword>
<keyword evidence="1" id="KW-0812">Transmembrane</keyword>
<reference evidence="3" key="1">
    <citation type="journal article" date="2019" name="Int. J. Syst. Evol. Microbiol.">
        <title>The Global Catalogue of Microorganisms (GCM) 10K type strain sequencing project: providing services to taxonomists for standard genome sequencing and annotation.</title>
        <authorList>
            <consortium name="The Broad Institute Genomics Platform"/>
            <consortium name="The Broad Institute Genome Sequencing Center for Infectious Disease"/>
            <person name="Wu L."/>
            <person name="Ma J."/>
        </authorList>
    </citation>
    <scope>NUCLEOTIDE SEQUENCE [LARGE SCALE GENOMIC DNA]</scope>
    <source>
        <strain evidence="3">CCUG 60022</strain>
    </source>
</reference>
<gene>
    <name evidence="2" type="ORF">ACFQZW_04915</name>
</gene>
<sequence>MSFGAGHIQDMLNKIKQNNALRNSKRKKFKGGINYFNSSKTKTSYNFPKLSKAELEKFKLKVQLEVKQEKKKQVLFLILVSIAAFLLFLIFNFY</sequence>
<evidence type="ECO:0008006" key="4">
    <source>
        <dbReference type="Google" id="ProtNLM"/>
    </source>
</evidence>
<organism evidence="2 3">
    <name type="scientific">Lutibacter aestuarii</name>
    <dbReference type="NCBI Taxonomy" id="861111"/>
    <lineage>
        <taxon>Bacteria</taxon>
        <taxon>Pseudomonadati</taxon>
        <taxon>Bacteroidota</taxon>
        <taxon>Flavobacteriia</taxon>
        <taxon>Flavobacteriales</taxon>
        <taxon>Flavobacteriaceae</taxon>
        <taxon>Lutibacter</taxon>
    </lineage>
</organism>
<protein>
    <recommendedName>
        <fullName evidence="4">Riboflavin synthase subunit beta</fullName>
    </recommendedName>
</protein>
<keyword evidence="1" id="KW-1133">Transmembrane helix</keyword>
<name>A0ABW2Z477_9FLAO</name>
<keyword evidence="1" id="KW-0472">Membrane</keyword>
<proteinExistence type="predicted"/>
<evidence type="ECO:0000256" key="1">
    <source>
        <dbReference type="SAM" id="Phobius"/>
    </source>
</evidence>
<dbReference type="RefSeq" id="WP_372800742.1">
    <property type="nucleotide sequence ID" value="NZ_JBHTIC010000006.1"/>
</dbReference>
<dbReference type="Proteomes" id="UP001597032">
    <property type="component" value="Unassembled WGS sequence"/>
</dbReference>
<evidence type="ECO:0000313" key="3">
    <source>
        <dbReference type="Proteomes" id="UP001597032"/>
    </source>
</evidence>
<feature type="transmembrane region" description="Helical" evidence="1">
    <location>
        <begin position="74"/>
        <end position="93"/>
    </location>
</feature>
<accession>A0ABW2Z477</accession>
<evidence type="ECO:0000313" key="2">
    <source>
        <dbReference type="EMBL" id="MFD0761413.1"/>
    </source>
</evidence>
<dbReference type="EMBL" id="JBHTIC010000006">
    <property type="protein sequence ID" value="MFD0761413.1"/>
    <property type="molecule type" value="Genomic_DNA"/>
</dbReference>
<comment type="caution">
    <text evidence="2">The sequence shown here is derived from an EMBL/GenBank/DDBJ whole genome shotgun (WGS) entry which is preliminary data.</text>
</comment>